<proteinExistence type="predicted"/>
<evidence type="ECO:0000313" key="2">
    <source>
        <dbReference type="Proteomes" id="UP000789525"/>
    </source>
</evidence>
<keyword evidence="2" id="KW-1185">Reference proteome</keyword>
<gene>
    <name evidence="1" type="ORF">ACOLOM_LOCUS1400</name>
</gene>
<dbReference type="EMBL" id="CAJVPT010001626">
    <property type="protein sequence ID" value="CAG8466469.1"/>
    <property type="molecule type" value="Genomic_DNA"/>
</dbReference>
<reference evidence="1" key="1">
    <citation type="submission" date="2021-06" db="EMBL/GenBank/DDBJ databases">
        <authorList>
            <person name="Kallberg Y."/>
            <person name="Tangrot J."/>
            <person name="Rosling A."/>
        </authorList>
    </citation>
    <scope>NUCLEOTIDE SEQUENCE</scope>
    <source>
        <strain evidence="1">CL356</strain>
    </source>
</reference>
<evidence type="ECO:0000313" key="1">
    <source>
        <dbReference type="EMBL" id="CAG8466469.1"/>
    </source>
</evidence>
<comment type="caution">
    <text evidence="1">The sequence shown here is derived from an EMBL/GenBank/DDBJ whole genome shotgun (WGS) entry which is preliminary data.</text>
</comment>
<dbReference type="Proteomes" id="UP000789525">
    <property type="component" value="Unassembled WGS sequence"/>
</dbReference>
<sequence>MIGQYLFSTHTTTLPLLLCFLLLINFPNLISPQSISQPNGPIFSNPFSPSSVATATLTSLVSDQPSSTAPDRASTSVVRNRTRNSAVNSGSPTSTAASDTPISIVSSDTPTSIVSTDTLTSIVSSDTPASTVVVTSDTSSTTVTSGPPTSIVENTLSESSVQESSVSTRATNSPISPISSAPNSGAKCVDITNHTRCTQHASINPNKIRLVETKTQIDVYNKNCGQFGQLDAHYLSNDLPNIVVMMALAGWLGYLMVLLNKELGEKIYQKVGPDKTMQGNQVNQSIEEFTSYPST</sequence>
<protein>
    <submittedName>
        <fullName evidence="1">9648_t:CDS:1</fullName>
    </submittedName>
</protein>
<name>A0ACA9KDD7_9GLOM</name>
<organism evidence="1 2">
    <name type="scientific">Acaulospora colombiana</name>
    <dbReference type="NCBI Taxonomy" id="27376"/>
    <lineage>
        <taxon>Eukaryota</taxon>
        <taxon>Fungi</taxon>
        <taxon>Fungi incertae sedis</taxon>
        <taxon>Mucoromycota</taxon>
        <taxon>Glomeromycotina</taxon>
        <taxon>Glomeromycetes</taxon>
        <taxon>Diversisporales</taxon>
        <taxon>Acaulosporaceae</taxon>
        <taxon>Acaulospora</taxon>
    </lineage>
</organism>
<accession>A0ACA9KDD7</accession>